<feature type="compositionally biased region" description="Polar residues" evidence="8">
    <location>
        <begin position="214"/>
        <end position="232"/>
    </location>
</feature>
<dbReference type="InterPro" id="IPR011527">
    <property type="entry name" value="ABC1_TM_dom"/>
</dbReference>
<keyword evidence="15" id="KW-1185">Reference proteome</keyword>
<dbReference type="PANTHER" id="PTHR24221:SF654">
    <property type="entry name" value="ATP-BINDING CASSETTE SUB-FAMILY B MEMBER 6"/>
    <property type="match status" value="1"/>
</dbReference>
<keyword evidence="6 9" id="KW-0472">Membrane</keyword>
<evidence type="ECO:0000259" key="12">
    <source>
        <dbReference type="PROSITE" id="PS50987"/>
    </source>
</evidence>
<feature type="region of interest" description="Disordered" evidence="8">
    <location>
        <begin position="43"/>
        <end position="98"/>
    </location>
</feature>
<accession>A0AA36HIA0</accession>
<dbReference type="InterPro" id="IPR001845">
    <property type="entry name" value="HTH_ArsR_DNA-bd_dom"/>
</dbReference>
<dbReference type="InterPro" id="IPR027417">
    <property type="entry name" value="P-loop_NTPase"/>
</dbReference>
<protein>
    <submittedName>
        <fullName evidence="14">Uncharacterized protein</fullName>
    </submittedName>
</protein>
<gene>
    <name evidence="14" type="ORF">EVOR1521_LOCUS340</name>
</gene>
<dbReference type="PROSITE" id="PS51782">
    <property type="entry name" value="LYSM"/>
    <property type="match status" value="1"/>
</dbReference>
<dbReference type="Pfam" id="PF00005">
    <property type="entry name" value="ABC_tran"/>
    <property type="match status" value="1"/>
</dbReference>
<proteinExistence type="inferred from homology"/>
<feature type="compositionally biased region" description="Polar residues" evidence="8">
    <location>
        <begin position="256"/>
        <end position="269"/>
    </location>
</feature>
<feature type="domain" description="ABC transporter" evidence="10">
    <location>
        <begin position="1097"/>
        <end position="1335"/>
    </location>
</feature>
<dbReference type="InterPro" id="IPR011991">
    <property type="entry name" value="ArsR-like_HTH"/>
</dbReference>
<dbReference type="EMBL" id="CAUJNA010000001">
    <property type="protein sequence ID" value="CAJ1369695.1"/>
    <property type="molecule type" value="Genomic_DNA"/>
</dbReference>
<feature type="region of interest" description="Disordered" evidence="8">
    <location>
        <begin position="211"/>
        <end position="446"/>
    </location>
</feature>
<dbReference type="InterPro" id="IPR036779">
    <property type="entry name" value="LysM_dom_sf"/>
</dbReference>
<dbReference type="InterPro" id="IPR017871">
    <property type="entry name" value="ABC_transporter-like_CS"/>
</dbReference>
<feature type="transmembrane region" description="Helical" evidence="9">
    <location>
        <begin position="1003"/>
        <end position="1026"/>
    </location>
</feature>
<evidence type="ECO:0000259" key="11">
    <source>
        <dbReference type="PROSITE" id="PS50929"/>
    </source>
</evidence>
<feature type="compositionally biased region" description="Polar residues" evidence="8">
    <location>
        <begin position="337"/>
        <end position="350"/>
    </location>
</feature>
<dbReference type="CDD" id="cd00118">
    <property type="entry name" value="LysM"/>
    <property type="match status" value="1"/>
</dbReference>
<dbReference type="InterPro" id="IPR036388">
    <property type="entry name" value="WH-like_DNA-bd_sf"/>
</dbReference>
<keyword evidence="4" id="KW-0067">ATP-binding</keyword>
<feature type="transmembrane region" description="Helical" evidence="9">
    <location>
        <begin position="918"/>
        <end position="936"/>
    </location>
</feature>
<dbReference type="InterPro" id="IPR003593">
    <property type="entry name" value="AAA+_ATPase"/>
</dbReference>
<dbReference type="GO" id="GO:0016020">
    <property type="term" value="C:membrane"/>
    <property type="evidence" value="ECO:0007669"/>
    <property type="project" value="UniProtKB-SubCell"/>
</dbReference>
<keyword evidence="5 9" id="KW-1133">Transmembrane helix</keyword>
<evidence type="ECO:0000256" key="6">
    <source>
        <dbReference type="ARBA" id="ARBA00023136"/>
    </source>
</evidence>
<feature type="compositionally biased region" description="Polar residues" evidence="8">
    <location>
        <begin position="377"/>
        <end position="389"/>
    </location>
</feature>
<dbReference type="InterPro" id="IPR003439">
    <property type="entry name" value="ABC_transporter-like_ATP-bd"/>
</dbReference>
<keyword evidence="3" id="KW-0547">Nucleotide-binding</keyword>
<dbReference type="InterPro" id="IPR018392">
    <property type="entry name" value="LysM"/>
</dbReference>
<dbReference type="SMART" id="SM00418">
    <property type="entry name" value="HTH_ARSR"/>
    <property type="match status" value="1"/>
</dbReference>
<comment type="subcellular location">
    <subcellularLocation>
        <location evidence="1">Membrane</location>
        <topology evidence="1">Multi-pass membrane protein</topology>
    </subcellularLocation>
</comment>
<reference evidence="14" key="1">
    <citation type="submission" date="2023-08" db="EMBL/GenBank/DDBJ databases">
        <authorList>
            <person name="Chen Y."/>
            <person name="Shah S."/>
            <person name="Dougan E. K."/>
            <person name="Thang M."/>
            <person name="Chan C."/>
        </authorList>
    </citation>
    <scope>NUCLEOTIDE SEQUENCE</scope>
</reference>
<feature type="domain" description="HTH arsR-type" evidence="12">
    <location>
        <begin position="615"/>
        <end position="708"/>
    </location>
</feature>
<dbReference type="CDD" id="cd00090">
    <property type="entry name" value="HTH_ARSR"/>
    <property type="match status" value="1"/>
</dbReference>
<evidence type="ECO:0000256" key="4">
    <source>
        <dbReference type="ARBA" id="ARBA00022840"/>
    </source>
</evidence>
<comment type="similarity">
    <text evidence="7">Belongs to the ABC transporter superfamily. ABCB family. Heavy Metal importer (TC 3.A.1.210) subfamily.</text>
</comment>
<evidence type="ECO:0000256" key="2">
    <source>
        <dbReference type="ARBA" id="ARBA00022692"/>
    </source>
</evidence>
<dbReference type="SUPFAM" id="SSF52540">
    <property type="entry name" value="P-loop containing nucleoside triphosphate hydrolases"/>
    <property type="match status" value="1"/>
</dbReference>
<dbReference type="SUPFAM" id="SSF90123">
    <property type="entry name" value="ABC transporter transmembrane region"/>
    <property type="match status" value="1"/>
</dbReference>
<dbReference type="Pfam" id="PF01476">
    <property type="entry name" value="LysM"/>
    <property type="match status" value="1"/>
</dbReference>
<evidence type="ECO:0000256" key="5">
    <source>
        <dbReference type="ARBA" id="ARBA00022989"/>
    </source>
</evidence>
<feature type="compositionally biased region" description="Polar residues" evidence="8">
    <location>
        <begin position="399"/>
        <end position="425"/>
    </location>
</feature>
<evidence type="ECO:0000313" key="14">
    <source>
        <dbReference type="EMBL" id="CAJ1369695.1"/>
    </source>
</evidence>
<comment type="caution">
    <text evidence="14">The sequence shown here is derived from an EMBL/GenBank/DDBJ whole genome shotgun (WGS) entry which is preliminary data.</text>
</comment>
<evidence type="ECO:0000256" key="3">
    <source>
        <dbReference type="ARBA" id="ARBA00022741"/>
    </source>
</evidence>
<dbReference type="PANTHER" id="PTHR24221">
    <property type="entry name" value="ATP-BINDING CASSETTE SUB-FAMILY B"/>
    <property type="match status" value="1"/>
</dbReference>
<organism evidence="14 15">
    <name type="scientific">Effrenium voratum</name>
    <dbReference type="NCBI Taxonomy" id="2562239"/>
    <lineage>
        <taxon>Eukaryota</taxon>
        <taxon>Sar</taxon>
        <taxon>Alveolata</taxon>
        <taxon>Dinophyceae</taxon>
        <taxon>Suessiales</taxon>
        <taxon>Symbiodiniaceae</taxon>
        <taxon>Effrenium</taxon>
    </lineage>
</organism>
<evidence type="ECO:0000256" key="1">
    <source>
        <dbReference type="ARBA" id="ARBA00004141"/>
    </source>
</evidence>
<dbReference type="Gene3D" id="2.60.40.10">
    <property type="entry name" value="Immunoglobulins"/>
    <property type="match status" value="1"/>
</dbReference>
<dbReference type="GO" id="GO:0005524">
    <property type="term" value="F:ATP binding"/>
    <property type="evidence" value="ECO:0007669"/>
    <property type="project" value="UniProtKB-KW"/>
</dbReference>
<feature type="transmembrane region" description="Helical" evidence="9">
    <location>
        <begin position="807"/>
        <end position="833"/>
    </location>
</feature>
<dbReference type="InterPro" id="IPR036640">
    <property type="entry name" value="ABC1_TM_sf"/>
</dbReference>
<keyword evidence="2 9" id="KW-0812">Transmembrane</keyword>
<dbReference type="InterPro" id="IPR036390">
    <property type="entry name" value="WH_DNA-bd_sf"/>
</dbReference>
<dbReference type="Gene3D" id="3.10.350.10">
    <property type="entry name" value="LysM domain"/>
    <property type="match status" value="1"/>
</dbReference>
<dbReference type="GO" id="GO:0016887">
    <property type="term" value="F:ATP hydrolysis activity"/>
    <property type="evidence" value="ECO:0007669"/>
    <property type="project" value="InterPro"/>
</dbReference>
<dbReference type="Pfam" id="PF01022">
    <property type="entry name" value="HTH_5"/>
    <property type="match status" value="1"/>
</dbReference>
<feature type="compositionally biased region" description="Polar residues" evidence="8">
    <location>
        <begin position="69"/>
        <end position="88"/>
    </location>
</feature>
<dbReference type="CDD" id="cd18582">
    <property type="entry name" value="ABC_6TM_ATM1_ABCB7"/>
    <property type="match status" value="1"/>
</dbReference>
<evidence type="ECO:0000313" key="15">
    <source>
        <dbReference type="Proteomes" id="UP001178507"/>
    </source>
</evidence>
<evidence type="ECO:0000259" key="13">
    <source>
        <dbReference type="PROSITE" id="PS51782"/>
    </source>
</evidence>
<dbReference type="Gene3D" id="1.10.10.10">
    <property type="entry name" value="Winged helix-like DNA-binding domain superfamily/Winged helix DNA-binding domain"/>
    <property type="match status" value="1"/>
</dbReference>
<dbReference type="PRINTS" id="PR00778">
    <property type="entry name" value="HTHARSR"/>
</dbReference>
<feature type="domain" description="ABC transmembrane type-1" evidence="11">
    <location>
        <begin position="775"/>
        <end position="1063"/>
    </location>
</feature>
<feature type="transmembrane region" description="Helical" evidence="9">
    <location>
        <begin position="6"/>
        <end position="27"/>
    </location>
</feature>
<feature type="compositionally biased region" description="Basic and acidic residues" evidence="8">
    <location>
        <begin position="48"/>
        <end position="57"/>
    </location>
</feature>
<dbReference type="InterPro" id="IPR039421">
    <property type="entry name" value="Type_1_exporter"/>
</dbReference>
<dbReference type="GO" id="GO:0140359">
    <property type="term" value="F:ABC-type transporter activity"/>
    <property type="evidence" value="ECO:0007669"/>
    <property type="project" value="InterPro"/>
</dbReference>
<evidence type="ECO:0000256" key="7">
    <source>
        <dbReference type="ARBA" id="ARBA00024363"/>
    </source>
</evidence>
<evidence type="ECO:0000259" key="10">
    <source>
        <dbReference type="PROSITE" id="PS50893"/>
    </source>
</evidence>
<dbReference type="NCBIfam" id="NF033788">
    <property type="entry name" value="HTH_metalloreg"/>
    <property type="match status" value="1"/>
</dbReference>
<evidence type="ECO:0000256" key="8">
    <source>
        <dbReference type="SAM" id="MobiDB-lite"/>
    </source>
</evidence>
<dbReference type="PROSITE" id="PS50893">
    <property type="entry name" value="ABC_TRANSPORTER_2"/>
    <property type="match status" value="1"/>
</dbReference>
<dbReference type="GO" id="GO:0003700">
    <property type="term" value="F:DNA-binding transcription factor activity"/>
    <property type="evidence" value="ECO:0007669"/>
    <property type="project" value="InterPro"/>
</dbReference>
<dbReference type="Gene3D" id="3.40.50.300">
    <property type="entry name" value="P-loop containing nucleotide triphosphate hydrolases"/>
    <property type="match status" value="1"/>
</dbReference>
<feature type="transmembrane region" description="Helical" evidence="9">
    <location>
        <begin position="774"/>
        <end position="795"/>
    </location>
</feature>
<dbReference type="Gene3D" id="1.20.1560.10">
    <property type="entry name" value="ABC transporter type 1, transmembrane domain"/>
    <property type="match status" value="1"/>
</dbReference>
<dbReference type="Pfam" id="PF00664">
    <property type="entry name" value="ABC_membrane"/>
    <property type="match status" value="1"/>
</dbReference>
<evidence type="ECO:0000256" key="9">
    <source>
        <dbReference type="SAM" id="Phobius"/>
    </source>
</evidence>
<dbReference type="PROSITE" id="PS50929">
    <property type="entry name" value="ABC_TM1F"/>
    <property type="match status" value="1"/>
</dbReference>
<feature type="domain" description="LysM" evidence="13">
    <location>
        <begin position="539"/>
        <end position="588"/>
    </location>
</feature>
<dbReference type="PROSITE" id="PS00211">
    <property type="entry name" value="ABC_TRANSPORTER_1"/>
    <property type="match status" value="1"/>
</dbReference>
<dbReference type="SMART" id="SM00257">
    <property type="entry name" value="LysM"/>
    <property type="match status" value="1"/>
</dbReference>
<dbReference type="SMART" id="SM00382">
    <property type="entry name" value="AAA"/>
    <property type="match status" value="1"/>
</dbReference>
<feature type="transmembrane region" description="Helical" evidence="9">
    <location>
        <begin position="1038"/>
        <end position="1058"/>
    </location>
</feature>
<sequence length="1454" mass="156952">MNKQTMFRTLIVAVPVGVAALAAAYFYRGSLLPPAQEAVEAASAPAVGEDKTGKVEKQTTSVPIGVETGDSQQEQETSAQTDTPQATEQAPVEGPSFDVVGVEPTGETVVAGRSDAGAIVALTANGEVVGKSIANEAGEWTIILEEPLKPGDYDVGLEVHDEKGDAIEESGQRLAVSVPEDGQEKPLVVLNDSEGPSDILQKPKTEIQVADADATSQTQAVANQSATATTSKRSADGDDTVIAALPKTAVEDNTGESRSSQPAERQPVQSEGGADGQTAGSVEAGSGAQAPSVEVAAEEQPATPRNSSDTAEGTDVAVLNEGQAAAADENVPGREQASATGTGQAVTTAPENAEGQGGAQASNPAGTPQPKPEAEGTSVTASAGSAQTRTETDAGVGSGTVQQPSSSTASADTVTGSQQPASSPDVTVEAVESEPDKVYIAGTGKPGSSVRVYVGEDFQGEAKVNSSGKWLVEGTKNVAEGNVEVRADLIAKDGNTVDARAAVTFEKEQDKQIVLTKVVATGAGSGQGSQGADVQKSLPVVIIRKGDNLWRISRRLYGDGVRYTTIYQANQDQIRDPDLIYPGQVFLTPEGDLNWPDRPMSETECPSTNDNRKCLSNCEELAAIFRALGHPARIAIIKQLATQEEACCGEIVNHLPLAQSTVSQHLQVLKDAGLLICDARGRNCHYLLNREKLKRAEHCSKEFWQDLNSLKPLPSDAAVPVTLKKDCSADAAAGSQSSHSQKVVSADEGSTFETLSNLWPYIWPSDRPDLKRRVLLAVFALIIAKFITVLSPYFFAWATDALTGETAGLPSFLVAPVMLVLAYNAARVLAVAFNQLRDALFARVGQHAVRQLAIMTFRHLHRLSLRFHLARRTGGLSRVIERGVKGIESIVRFTILNGVPTVFEFAIMAAVIWYQFGFFYVVIVAVMIVAYVWFTIKCSNWRIEIRREMNDSDTEANSKAIDSLLNFETVKYFGNEKMEASRFDASMAKYETAATKTWTSLAWLNLGQTVILGFGMAACMALSAKAVMTGEQNIGDFVLINALLMQISIPLNFIGFLYREIRQGLADIEAMFDLLLVPAEIMDKESAEPLKAVAGKIVFKDVKFHYDADRHILKGINFEVPAGKTIAIVGPSGAGKSTISRLLFRFYDVTDGAVEIDGQDVRDVTQASVRDAIGMVPQDTVLFNDTIAYNIRYGRPEATDEEVREAARMAQIHDFIENLPQGYASEVGERGLKLSGGEKQRVAIARTILKSPPILILDEAGRIAERGTHTELLDKDGLYASMWARQREADEAEERLRAARENDDLGIVTRGVDLLTERTDLQGSFCRFTAFQHKMFPVDFRVMIRFLEVVWGQRNRQDRNICFKTSLHQTADHRLSDEIMPVNATVDDKGSRSDSCVLSSLRKIFRGKRHLERTRHVKHVDAVRGDDLLEADERLVDDIGVPSGFDEGISGVCH</sequence>
<dbReference type="SUPFAM" id="SSF46785">
    <property type="entry name" value="Winged helix' DNA-binding domain"/>
    <property type="match status" value="1"/>
</dbReference>
<dbReference type="PROSITE" id="PS50987">
    <property type="entry name" value="HTH_ARSR_2"/>
    <property type="match status" value="1"/>
</dbReference>
<dbReference type="InterPro" id="IPR013783">
    <property type="entry name" value="Ig-like_fold"/>
</dbReference>
<name>A0AA36HIA0_9DINO</name>
<dbReference type="Proteomes" id="UP001178507">
    <property type="component" value="Unassembled WGS sequence"/>
</dbReference>